<dbReference type="EMBL" id="CP007044">
    <property type="protein sequence ID" value="AHG22731.1"/>
    <property type="molecule type" value="Genomic_DNA"/>
</dbReference>
<name>W0LG63_9GAMM</name>
<proteinExistence type="predicted"/>
<evidence type="ECO:0000313" key="2">
    <source>
        <dbReference type="Proteomes" id="UP000019030"/>
    </source>
</evidence>
<dbReference type="eggNOG" id="ENOG5033IUT">
    <property type="taxonomic scope" value="Bacteria"/>
</dbReference>
<sequence length="142" mass="16054">MLGITNYTPPSVNASNTAKLRLIGEDYKRAFPGPHFTIHQGEENKGTIEAKVIKNMPDFPKAAGESKRYEDAYYEIPIYSDVMTRVVYTSTGCTVSVNFIPKAGKYYEVMASLKDKLGYCVLYKAQLQYDDENNLYVLESIK</sequence>
<gene>
    <name evidence="1" type="ORF">Z042_09305</name>
</gene>
<dbReference type="AlphaFoldDB" id="W0LG63"/>
<accession>W0LG63</accession>
<keyword evidence="2" id="KW-1185">Reference proteome</keyword>
<dbReference type="KEGG" id="sfo:Z042_09305"/>
<protein>
    <submittedName>
        <fullName evidence="1">Uncharacterized protein</fullName>
    </submittedName>
</protein>
<dbReference type="HOGENOM" id="CLU_132079_0_0_6"/>
<reference evidence="1 2" key="1">
    <citation type="submission" date="2014-01" db="EMBL/GenBank/DDBJ databases">
        <title>Isolation of Serratia multitudinisentens RB-25 from Ex-Landfill site.</title>
        <authorList>
            <person name="Robson E.H.J."/>
        </authorList>
    </citation>
    <scope>NUCLEOTIDE SEQUENCE [LARGE SCALE GENOMIC DNA]</scope>
    <source>
        <strain evidence="1 2">RB-25</strain>
    </source>
</reference>
<evidence type="ECO:0000313" key="1">
    <source>
        <dbReference type="EMBL" id="AHG22731.1"/>
    </source>
</evidence>
<organism evidence="1 2">
    <name type="scientific">Chania multitudinisentens RB-25</name>
    <dbReference type="NCBI Taxonomy" id="1441930"/>
    <lineage>
        <taxon>Bacteria</taxon>
        <taxon>Pseudomonadati</taxon>
        <taxon>Pseudomonadota</taxon>
        <taxon>Gammaproteobacteria</taxon>
        <taxon>Enterobacterales</taxon>
        <taxon>Yersiniaceae</taxon>
        <taxon>Chania</taxon>
    </lineage>
</organism>
<reference evidence="1 2" key="2">
    <citation type="submission" date="2015-03" db="EMBL/GenBank/DDBJ databases">
        <authorList>
            <person name="Chan K.-G."/>
        </authorList>
    </citation>
    <scope>NUCLEOTIDE SEQUENCE [LARGE SCALE GENOMIC DNA]</scope>
    <source>
        <strain evidence="1 2">RB-25</strain>
    </source>
</reference>
<dbReference type="Proteomes" id="UP000019030">
    <property type="component" value="Chromosome"/>
</dbReference>